<dbReference type="STRING" id="1125847.NT26_1390"/>
<organism evidence="1 2">
    <name type="scientific">Pseudorhizobium banfieldiae</name>
    <dbReference type="NCBI Taxonomy" id="1125847"/>
    <lineage>
        <taxon>Bacteria</taxon>
        <taxon>Pseudomonadati</taxon>
        <taxon>Pseudomonadota</taxon>
        <taxon>Alphaproteobacteria</taxon>
        <taxon>Hyphomicrobiales</taxon>
        <taxon>Rhizobiaceae</taxon>
        <taxon>Rhizobium/Agrobacterium group</taxon>
        <taxon>Pseudorhizobium</taxon>
    </lineage>
</organism>
<reference evidence="1 2" key="1">
    <citation type="journal article" date="2013" name="Genome Biol. Evol.">
        <title>Life in an arsenic-containing gold mine: genome and physiology of the autotrophic arsenite-oxidizing bacterium rhizobium sp. NT-26.</title>
        <authorList>
            <person name="Andres J."/>
            <person name="Arsene-Ploetze F."/>
            <person name="Barbe V."/>
            <person name="Brochier-Armanet C."/>
            <person name="Cleiss-Arnold J."/>
            <person name="Coppee J.Y."/>
            <person name="Dillies M.A."/>
            <person name="Geist"/>
            <person name="L"/>
            <person name="Joublin A."/>
            <person name="Koechler S."/>
            <person name="Lassalle F."/>
            <person name="Marchal M."/>
            <person name="Medigue C."/>
            <person name="Muller D."/>
            <person name="Nesme X."/>
            <person name="Plewniak F."/>
            <person name="Proux C."/>
            <person name="Ramirez-Bahena M.H."/>
            <person name="Schenowitz C."/>
            <person name="Sismeiro O."/>
            <person name="Vallenet D."/>
            <person name="Santini J.M."/>
            <person name="Bertin P.N."/>
        </authorList>
    </citation>
    <scope>NUCLEOTIDE SEQUENCE [LARGE SCALE GENOMIC DNA]</scope>
    <source>
        <strain evidence="1 2">NT-26</strain>
    </source>
</reference>
<dbReference type="AlphaFoldDB" id="L0NE09"/>
<protein>
    <submittedName>
        <fullName evidence="1">Uncharacterized protein</fullName>
    </submittedName>
</protein>
<name>L0NE09_9HYPH</name>
<proteinExistence type="predicted"/>
<evidence type="ECO:0000313" key="1">
    <source>
        <dbReference type="EMBL" id="CCF19114.1"/>
    </source>
</evidence>
<dbReference type="KEGG" id="rht:NT26_1390"/>
<dbReference type="Proteomes" id="UP000010792">
    <property type="component" value="Chromosome"/>
</dbReference>
<dbReference type="EMBL" id="FO082820">
    <property type="protein sequence ID" value="CCF19114.1"/>
    <property type="molecule type" value="Genomic_DNA"/>
</dbReference>
<evidence type="ECO:0000313" key="2">
    <source>
        <dbReference type="Proteomes" id="UP000010792"/>
    </source>
</evidence>
<gene>
    <name evidence="1" type="ORF">NT26_1390</name>
</gene>
<dbReference type="OrthoDB" id="8420117at2"/>
<sequence>MSNKPASRLIAKALPRGDRFAAQFALPGLVPDLVRDSGGVKLFPTEAAAESAAKDAVIRLFDSRTVDTRKAGGYVRLTGAELAVLLDEINITPTYFAEIVGVPQARVMKWLDGEQDIPHSVHVTARLIAHSEENFRIAETITEQCQEKT</sequence>
<keyword evidence="2" id="KW-1185">Reference proteome</keyword>
<accession>L0NE09</accession>
<dbReference type="RefSeq" id="WP_052638009.1">
    <property type="nucleotide sequence ID" value="NZ_FO082820.1"/>
</dbReference>